<dbReference type="Pfam" id="PF07875">
    <property type="entry name" value="Coat_F"/>
    <property type="match status" value="1"/>
</dbReference>
<keyword evidence="5" id="KW-1185">Reference proteome</keyword>
<dbReference type="Proteomes" id="UP000809829">
    <property type="component" value="Unassembled WGS sequence"/>
</dbReference>
<dbReference type="InterPro" id="IPR012347">
    <property type="entry name" value="Ferritin-like"/>
</dbReference>
<dbReference type="Gene3D" id="1.20.1260.10">
    <property type="match status" value="1"/>
</dbReference>
<name>A0ABS2QZH4_9BACI</name>
<comment type="subcellular location">
    <subcellularLocation>
        <location evidence="2">Spore coat</location>
    </subcellularLocation>
</comment>
<dbReference type="PANTHER" id="PTHR39183:SF1">
    <property type="entry name" value="SPORE COAT PROTEIN F-LIKE PROTEIN YHCQ"/>
    <property type="match status" value="1"/>
</dbReference>
<protein>
    <submittedName>
        <fullName evidence="4">Spore coat protein CotF</fullName>
    </submittedName>
</protein>
<evidence type="ECO:0000313" key="4">
    <source>
        <dbReference type="EMBL" id="MBM7703849.1"/>
    </source>
</evidence>
<evidence type="ECO:0000313" key="5">
    <source>
        <dbReference type="Proteomes" id="UP000809829"/>
    </source>
</evidence>
<evidence type="ECO:0000256" key="3">
    <source>
        <dbReference type="ARBA" id="ARBA00024344"/>
    </source>
</evidence>
<comment type="similarity">
    <text evidence="3">Belongs to the CotF family.</text>
</comment>
<reference evidence="4 5" key="1">
    <citation type="submission" date="2021-01" db="EMBL/GenBank/DDBJ databases">
        <title>Genomic Encyclopedia of Type Strains, Phase IV (KMG-IV): sequencing the most valuable type-strain genomes for metagenomic binning, comparative biology and taxonomic classification.</title>
        <authorList>
            <person name="Goeker M."/>
        </authorList>
    </citation>
    <scope>NUCLEOTIDE SEQUENCE [LARGE SCALE GENOMIC DNA]</scope>
    <source>
        <strain evidence="4 5">DSM 104297</strain>
    </source>
</reference>
<dbReference type="PANTHER" id="PTHR39183">
    <property type="entry name" value="SPORE COAT PROTEIN F-LIKE PROTEIN YHCQ"/>
    <property type="match status" value="1"/>
</dbReference>
<dbReference type="EMBL" id="JAFBFC010000004">
    <property type="protein sequence ID" value="MBM7703849.1"/>
    <property type="molecule type" value="Genomic_DNA"/>
</dbReference>
<comment type="caution">
    <text evidence="4">The sequence shown here is derived from an EMBL/GenBank/DDBJ whole genome shotgun (WGS) entry which is preliminary data.</text>
</comment>
<keyword evidence="4" id="KW-0946">Virion</keyword>
<proteinExistence type="inferred from homology"/>
<evidence type="ECO:0000256" key="2">
    <source>
        <dbReference type="ARBA" id="ARBA00024325"/>
    </source>
</evidence>
<sequence>MNMNNQMHENMHTGQVPQQMNHGGHEMFDVHETLAGYINVLDQFMMFRQFVQDQELLSILDHQYSFILDEYNMLTQSFSSGQKPPHPTQTYNMSQSHDFVYGLKPSQPKKPNQSMNDIKDAGISGHMLGLVKAHASLLTMTGLEITNPIIRRMFADTVPNWMEMAYDISLYQNKRHYYQVPQLAQQDMQQMMTSFVPSQETPQMPPNQTH</sequence>
<dbReference type="InterPro" id="IPR012851">
    <property type="entry name" value="Spore_coat_CotF-like"/>
</dbReference>
<keyword evidence="1" id="KW-0749">Sporulation</keyword>
<organism evidence="4 5">
    <name type="scientific">Priestia iocasae</name>
    <dbReference type="NCBI Taxonomy" id="2291674"/>
    <lineage>
        <taxon>Bacteria</taxon>
        <taxon>Bacillati</taxon>
        <taxon>Bacillota</taxon>
        <taxon>Bacilli</taxon>
        <taxon>Bacillales</taxon>
        <taxon>Bacillaceae</taxon>
        <taxon>Priestia</taxon>
    </lineage>
</organism>
<gene>
    <name evidence="4" type="ORF">JOC83_002698</name>
</gene>
<evidence type="ECO:0000256" key="1">
    <source>
        <dbReference type="ARBA" id="ARBA00022969"/>
    </source>
</evidence>
<accession>A0ABS2QZH4</accession>
<keyword evidence="4" id="KW-0167">Capsid protein</keyword>